<evidence type="ECO:0000313" key="2">
    <source>
        <dbReference type="EMBL" id="MFB9994494.1"/>
    </source>
</evidence>
<comment type="caution">
    <text evidence="2">The sequence shown here is derived from an EMBL/GenBank/DDBJ whole genome shotgun (WGS) entry which is preliminary data.</text>
</comment>
<feature type="transmembrane region" description="Helical" evidence="1">
    <location>
        <begin position="12"/>
        <end position="30"/>
    </location>
</feature>
<evidence type="ECO:0000313" key="3">
    <source>
        <dbReference type="Proteomes" id="UP001589733"/>
    </source>
</evidence>
<protein>
    <submittedName>
        <fullName evidence="2">Uncharacterized protein</fullName>
    </submittedName>
</protein>
<name>A0ABV6B412_9DEIO</name>
<organism evidence="2 3">
    <name type="scientific">Deinococcus oregonensis</name>
    <dbReference type="NCBI Taxonomy" id="1805970"/>
    <lineage>
        <taxon>Bacteria</taxon>
        <taxon>Thermotogati</taxon>
        <taxon>Deinococcota</taxon>
        <taxon>Deinococci</taxon>
        <taxon>Deinococcales</taxon>
        <taxon>Deinococcaceae</taxon>
        <taxon>Deinococcus</taxon>
    </lineage>
</organism>
<evidence type="ECO:0000256" key="1">
    <source>
        <dbReference type="SAM" id="Phobius"/>
    </source>
</evidence>
<sequence>MAKSKKNSGEAGLLGIAVVGLLAVGGFVWYKKSQDDAMPAYSGETTPTTSGMPTGTTVGGLPAFGVNASRYYGIRVPSSLGGGLVVNAGAGTLTPTFSSDASSTSGAGYGSSYYTMPSQMFKY</sequence>
<gene>
    <name evidence="2" type="ORF">ACFFLM_21285</name>
</gene>
<keyword evidence="1" id="KW-0472">Membrane</keyword>
<keyword evidence="1" id="KW-0812">Transmembrane</keyword>
<dbReference type="RefSeq" id="WP_380015406.1">
    <property type="nucleotide sequence ID" value="NZ_JBHLYR010000062.1"/>
</dbReference>
<keyword evidence="3" id="KW-1185">Reference proteome</keyword>
<dbReference type="EMBL" id="JBHLYR010000062">
    <property type="protein sequence ID" value="MFB9994494.1"/>
    <property type="molecule type" value="Genomic_DNA"/>
</dbReference>
<reference evidence="2 3" key="1">
    <citation type="submission" date="2024-09" db="EMBL/GenBank/DDBJ databases">
        <authorList>
            <person name="Sun Q."/>
            <person name="Mori K."/>
        </authorList>
    </citation>
    <scope>NUCLEOTIDE SEQUENCE [LARGE SCALE GENOMIC DNA]</scope>
    <source>
        <strain evidence="2 3">JCM 13503</strain>
    </source>
</reference>
<proteinExistence type="predicted"/>
<accession>A0ABV6B412</accession>
<keyword evidence="1" id="KW-1133">Transmembrane helix</keyword>
<dbReference type="Proteomes" id="UP001589733">
    <property type="component" value="Unassembled WGS sequence"/>
</dbReference>